<keyword evidence="2" id="KW-0012">Acyltransferase</keyword>
<dbReference type="CDD" id="cd04301">
    <property type="entry name" value="NAT_SF"/>
    <property type="match status" value="2"/>
</dbReference>
<dbReference type="Pfam" id="PF00583">
    <property type="entry name" value="Acetyltransf_1"/>
    <property type="match status" value="1"/>
</dbReference>
<evidence type="ECO:0000313" key="4">
    <source>
        <dbReference type="EMBL" id="MBF4696030.1"/>
    </source>
</evidence>
<evidence type="ECO:0000259" key="3">
    <source>
        <dbReference type="PROSITE" id="PS51186"/>
    </source>
</evidence>
<dbReference type="SUPFAM" id="SSF55729">
    <property type="entry name" value="Acyl-CoA N-acyltransferases (Nat)"/>
    <property type="match status" value="1"/>
</dbReference>
<dbReference type="PROSITE" id="PS51186">
    <property type="entry name" value="GNAT"/>
    <property type="match status" value="2"/>
</dbReference>
<keyword evidence="5" id="KW-1185">Reference proteome</keyword>
<feature type="domain" description="N-acetyltransferase" evidence="3">
    <location>
        <begin position="192"/>
        <end position="330"/>
    </location>
</feature>
<name>A0ABS0A1L3_9FIRM</name>
<proteinExistence type="predicted"/>
<organism evidence="4 5">
    <name type="scientific">Fusibacter ferrireducens</name>
    <dbReference type="NCBI Taxonomy" id="2785058"/>
    <lineage>
        <taxon>Bacteria</taxon>
        <taxon>Bacillati</taxon>
        <taxon>Bacillota</taxon>
        <taxon>Clostridia</taxon>
        <taxon>Eubacteriales</taxon>
        <taxon>Eubacteriales Family XII. Incertae Sedis</taxon>
        <taxon>Fusibacter</taxon>
    </lineage>
</organism>
<dbReference type="EMBL" id="JADKNH010000029">
    <property type="protein sequence ID" value="MBF4696030.1"/>
    <property type="molecule type" value="Genomic_DNA"/>
</dbReference>
<sequence>MRSEYIKLAEYLSKEDYSKIIELEKRCIEEGISLKLELDYKKSLSEEAAHKALEKASPEKNTATMETINEFMYFIEDTLVGYIGICGFGGVSSQIEVNGMVHPDYRRRGYFKVLFEYVKAEFHKRQSNAMLLLSDRNSQEGMAFIKSTDAEYKHTEYEMYLDQSVFNAILKEGTFKVIEERGQLSLRKASNLDAREIARQNVIYFKEEFDLQEDESRPLDDADLLMPETEEKHGMFIYMGKTGELLFGKTHLQLSEGIGGIYGLGVLPEYRGKGYGRWLLMKSVMQLLDWNASRVILQVEANNANALRLYESCGFKTTATMDYYKIGQGK</sequence>
<evidence type="ECO:0000256" key="1">
    <source>
        <dbReference type="ARBA" id="ARBA00022679"/>
    </source>
</evidence>
<dbReference type="InterPro" id="IPR016181">
    <property type="entry name" value="Acyl_CoA_acyltransferase"/>
</dbReference>
<keyword evidence="1" id="KW-0808">Transferase</keyword>
<protein>
    <submittedName>
        <fullName evidence="4">GNAT family N-acetyltransferase</fullName>
    </submittedName>
</protein>
<comment type="caution">
    <text evidence="4">The sequence shown here is derived from an EMBL/GenBank/DDBJ whole genome shotgun (WGS) entry which is preliminary data.</text>
</comment>
<dbReference type="Gene3D" id="3.40.630.30">
    <property type="match status" value="1"/>
</dbReference>
<dbReference type="InterPro" id="IPR050680">
    <property type="entry name" value="YpeA/RimI_acetyltransf"/>
</dbReference>
<feature type="domain" description="N-acetyltransferase" evidence="3">
    <location>
        <begin position="6"/>
        <end position="164"/>
    </location>
</feature>
<evidence type="ECO:0000313" key="5">
    <source>
        <dbReference type="Proteomes" id="UP000614200"/>
    </source>
</evidence>
<dbReference type="Proteomes" id="UP000614200">
    <property type="component" value="Unassembled WGS sequence"/>
</dbReference>
<dbReference type="RefSeq" id="WP_194704266.1">
    <property type="nucleotide sequence ID" value="NZ_JADKNH010000029.1"/>
</dbReference>
<reference evidence="4 5" key="1">
    <citation type="submission" date="2020-11" db="EMBL/GenBank/DDBJ databases">
        <title>Fusibacter basophilias sp. nov.</title>
        <authorList>
            <person name="Qiu D."/>
        </authorList>
    </citation>
    <scope>NUCLEOTIDE SEQUENCE [LARGE SCALE GENOMIC DNA]</scope>
    <source>
        <strain evidence="4 5">Q10-2</strain>
    </source>
</reference>
<dbReference type="InterPro" id="IPR000182">
    <property type="entry name" value="GNAT_dom"/>
</dbReference>
<dbReference type="PANTHER" id="PTHR43420">
    <property type="entry name" value="ACETYLTRANSFERASE"/>
    <property type="match status" value="1"/>
</dbReference>
<accession>A0ABS0A1L3</accession>
<evidence type="ECO:0000256" key="2">
    <source>
        <dbReference type="ARBA" id="ARBA00023315"/>
    </source>
</evidence>
<gene>
    <name evidence="4" type="ORF">ISU02_23270</name>
</gene>